<dbReference type="PANTHER" id="PTHR43245">
    <property type="entry name" value="BIFUNCTIONAL POLYMYXIN RESISTANCE PROTEIN ARNA"/>
    <property type="match status" value="1"/>
</dbReference>
<feature type="domain" description="NAD-dependent epimerase/dehydratase" evidence="1">
    <location>
        <begin position="4"/>
        <end position="228"/>
    </location>
</feature>
<reference evidence="2 3" key="1">
    <citation type="submission" date="2020-07" db="EMBL/GenBank/DDBJ databases">
        <title>Definition of the novel symbiovar canariense within Mesorhizobium novociceri, a new species of genus Mesorhizobium nodulating Cicer canariense in the Caldera de Taburiente National Park (La Palma, Canary Islands).</title>
        <authorList>
            <person name="Leon-Barrios M."/>
            <person name="Perez-Yepez J."/>
            <person name="Flores-Felix J.D."/>
            <person name="Ramirez-Baena M.H."/>
            <person name="Pulido-Suarez L."/>
            <person name="Igual J.M."/>
            <person name="Velazquez E."/>
            <person name="Peix A."/>
        </authorList>
    </citation>
    <scope>NUCLEOTIDE SEQUENCE [LARGE SCALE GENOMIC DNA]</scope>
    <source>
        <strain evidence="2 3">CCANP35</strain>
    </source>
</reference>
<dbReference type="Proteomes" id="UP000558284">
    <property type="component" value="Unassembled WGS sequence"/>
</dbReference>
<organism evidence="2 3">
    <name type="scientific">Mesorhizobium neociceri</name>
    <dbReference type="NCBI Taxonomy" id="1307853"/>
    <lineage>
        <taxon>Bacteria</taxon>
        <taxon>Pseudomonadati</taxon>
        <taxon>Pseudomonadota</taxon>
        <taxon>Alphaproteobacteria</taxon>
        <taxon>Hyphomicrobiales</taxon>
        <taxon>Phyllobacteriaceae</taxon>
        <taxon>Mesorhizobium</taxon>
    </lineage>
</organism>
<keyword evidence="3" id="KW-1185">Reference proteome</keyword>
<comment type="caution">
    <text evidence="2">The sequence shown here is derived from an EMBL/GenBank/DDBJ whole genome shotgun (WGS) entry which is preliminary data.</text>
</comment>
<name>A0A838B7V3_9HYPH</name>
<dbReference type="Pfam" id="PF01370">
    <property type="entry name" value="Epimerase"/>
    <property type="match status" value="1"/>
</dbReference>
<dbReference type="Gene3D" id="3.40.50.720">
    <property type="entry name" value="NAD(P)-binding Rossmann-like Domain"/>
    <property type="match status" value="1"/>
</dbReference>
<proteinExistence type="predicted"/>
<dbReference type="EMBL" id="JACDTY010000008">
    <property type="protein sequence ID" value="MBA1142202.1"/>
    <property type="molecule type" value="Genomic_DNA"/>
</dbReference>
<gene>
    <name evidence="2" type="ORF">H0241_18290</name>
</gene>
<dbReference type="PANTHER" id="PTHR43245:SF46">
    <property type="entry name" value="NUCLEOSIDE-DIPHOSPHATE-SUGAR EPIMERASE"/>
    <property type="match status" value="1"/>
</dbReference>
<dbReference type="AlphaFoldDB" id="A0A838B7V3"/>
<protein>
    <submittedName>
        <fullName evidence="2">NAD-dependent epimerase/dehydratase family protein</fullName>
    </submittedName>
</protein>
<dbReference type="RefSeq" id="WP_181059044.1">
    <property type="nucleotide sequence ID" value="NZ_JACDTY010000008.1"/>
</dbReference>
<dbReference type="InterPro" id="IPR050177">
    <property type="entry name" value="Lipid_A_modif_metabolic_enz"/>
</dbReference>
<evidence type="ECO:0000313" key="3">
    <source>
        <dbReference type="Proteomes" id="UP000558284"/>
    </source>
</evidence>
<evidence type="ECO:0000259" key="1">
    <source>
        <dbReference type="Pfam" id="PF01370"/>
    </source>
</evidence>
<sequence>MARVLVTGASGFLGAHVLTRLAALATPALGVGRDAKRCAALEANGHKVVRLDLSQPFDRSADRALNGVDAIIHCAALSAPFGRLADFEAANVVATRNLVDFARRQGVRRFVHISSPTVCFAYRDQLGVSEDAGLPPPVNHYARTKRQAEEIVLAAPETGPVVLRPRGIYGVCDRTLLPRLLQVARQRPLPLFRDGKARIDLTHIDDVVDAVLAALSAGSTAEGQIFNVSGGEVVPVRRIAEAACARAGVQPRWRKMPLLPAMLAAGLAETVAELLPGRPEPPVTRYGLGLFAYAQSLDITKAGRILGWAPKVSFEEGLDRTFGKAMEGAA</sequence>
<accession>A0A838B7V3</accession>
<evidence type="ECO:0000313" key="2">
    <source>
        <dbReference type="EMBL" id="MBA1142202.1"/>
    </source>
</evidence>
<dbReference type="InterPro" id="IPR036291">
    <property type="entry name" value="NAD(P)-bd_dom_sf"/>
</dbReference>
<dbReference type="SUPFAM" id="SSF51735">
    <property type="entry name" value="NAD(P)-binding Rossmann-fold domains"/>
    <property type="match status" value="1"/>
</dbReference>
<dbReference type="InterPro" id="IPR001509">
    <property type="entry name" value="Epimerase_deHydtase"/>
</dbReference>